<sequence>HVLGVDVGVALQQELHDGQVALLGRDVQGRAVNLGACVSTDPCSEQDLGCVLVPKLGRKVQRRYLTTSDPHPVCGERRPVRHKRPNRVGLASLGGLQQALAQVDE</sequence>
<comment type="caution">
    <text evidence="1">The sequence shown here is derived from an EMBL/GenBank/DDBJ whole genome shotgun (WGS) entry which is preliminary data.</text>
</comment>
<dbReference type="EMBL" id="RQTK01000570">
    <property type="protein sequence ID" value="RUS77581.1"/>
    <property type="molecule type" value="Genomic_DNA"/>
</dbReference>
<accession>A0A433T7L0</accession>
<dbReference type="AlphaFoldDB" id="A0A433T7L0"/>
<dbReference type="Proteomes" id="UP000271974">
    <property type="component" value="Unassembled WGS sequence"/>
</dbReference>
<evidence type="ECO:0000313" key="2">
    <source>
        <dbReference type="Proteomes" id="UP000271974"/>
    </source>
</evidence>
<protein>
    <submittedName>
        <fullName evidence="1">Uncharacterized protein</fullName>
    </submittedName>
</protein>
<gene>
    <name evidence="1" type="ORF">EGW08_014657</name>
</gene>
<reference evidence="1 2" key="1">
    <citation type="submission" date="2019-01" db="EMBL/GenBank/DDBJ databases">
        <title>A draft genome assembly of the solar-powered sea slug Elysia chlorotica.</title>
        <authorList>
            <person name="Cai H."/>
            <person name="Li Q."/>
            <person name="Fang X."/>
            <person name="Li J."/>
            <person name="Curtis N.E."/>
            <person name="Altenburger A."/>
            <person name="Shibata T."/>
            <person name="Feng M."/>
            <person name="Maeda T."/>
            <person name="Schwartz J.A."/>
            <person name="Shigenobu S."/>
            <person name="Lundholm N."/>
            <person name="Nishiyama T."/>
            <person name="Yang H."/>
            <person name="Hasebe M."/>
            <person name="Li S."/>
            <person name="Pierce S.K."/>
            <person name="Wang J."/>
        </authorList>
    </citation>
    <scope>NUCLEOTIDE SEQUENCE [LARGE SCALE GENOMIC DNA]</scope>
    <source>
        <strain evidence="1">EC2010</strain>
        <tissue evidence="1">Whole organism of an adult</tissue>
    </source>
</reference>
<evidence type="ECO:0000313" key="1">
    <source>
        <dbReference type="EMBL" id="RUS77581.1"/>
    </source>
</evidence>
<organism evidence="1 2">
    <name type="scientific">Elysia chlorotica</name>
    <name type="common">Eastern emerald elysia</name>
    <name type="synonym">Sea slug</name>
    <dbReference type="NCBI Taxonomy" id="188477"/>
    <lineage>
        <taxon>Eukaryota</taxon>
        <taxon>Metazoa</taxon>
        <taxon>Spiralia</taxon>
        <taxon>Lophotrochozoa</taxon>
        <taxon>Mollusca</taxon>
        <taxon>Gastropoda</taxon>
        <taxon>Heterobranchia</taxon>
        <taxon>Euthyneura</taxon>
        <taxon>Panpulmonata</taxon>
        <taxon>Sacoglossa</taxon>
        <taxon>Placobranchoidea</taxon>
        <taxon>Plakobranchidae</taxon>
        <taxon>Elysia</taxon>
    </lineage>
</organism>
<proteinExistence type="predicted"/>
<feature type="non-terminal residue" evidence="1">
    <location>
        <position position="1"/>
    </location>
</feature>
<name>A0A433T7L0_ELYCH</name>
<keyword evidence="2" id="KW-1185">Reference proteome</keyword>